<dbReference type="AlphaFoldDB" id="X1C622"/>
<accession>X1C622</accession>
<proteinExistence type="predicted"/>
<comment type="caution">
    <text evidence="1">The sequence shown here is derived from an EMBL/GenBank/DDBJ whole genome shotgun (WGS) entry which is preliminary data.</text>
</comment>
<name>X1C622_9ZZZZ</name>
<dbReference type="EMBL" id="BART01027007">
    <property type="protein sequence ID" value="GAH03491.1"/>
    <property type="molecule type" value="Genomic_DNA"/>
</dbReference>
<evidence type="ECO:0000313" key="1">
    <source>
        <dbReference type="EMBL" id="GAH03491.1"/>
    </source>
</evidence>
<organism evidence="1">
    <name type="scientific">marine sediment metagenome</name>
    <dbReference type="NCBI Taxonomy" id="412755"/>
    <lineage>
        <taxon>unclassified sequences</taxon>
        <taxon>metagenomes</taxon>
        <taxon>ecological metagenomes</taxon>
    </lineage>
</organism>
<protein>
    <submittedName>
        <fullName evidence="1">Uncharacterized protein</fullName>
    </submittedName>
</protein>
<feature type="non-terminal residue" evidence="1">
    <location>
        <position position="1"/>
    </location>
</feature>
<reference evidence="1" key="1">
    <citation type="journal article" date="2014" name="Front. Microbiol.">
        <title>High frequency of phylogenetically diverse reductive dehalogenase-homologous genes in deep subseafloor sedimentary metagenomes.</title>
        <authorList>
            <person name="Kawai M."/>
            <person name="Futagami T."/>
            <person name="Toyoda A."/>
            <person name="Takaki Y."/>
            <person name="Nishi S."/>
            <person name="Hori S."/>
            <person name="Arai W."/>
            <person name="Tsubouchi T."/>
            <person name="Morono Y."/>
            <person name="Uchiyama I."/>
            <person name="Ito T."/>
            <person name="Fujiyama A."/>
            <person name="Inagaki F."/>
            <person name="Takami H."/>
        </authorList>
    </citation>
    <scope>NUCLEOTIDE SEQUENCE</scope>
    <source>
        <strain evidence="1">Expedition CK06-06</strain>
    </source>
</reference>
<gene>
    <name evidence="1" type="ORF">S01H4_47988</name>
</gene>
<sequence>ISCKVKSANIAAIRMAVLSWNSTADTVTSDIVASWAATPTFVANWTAENTPADLTVTSSYTTVKVENIAVDTASMANIALFIWLPNEETITDVIYIKDIQMCEGERAIPFKPRSYQEEFNSCLRFCQVYGGSTHTRLGYAIGTAGTDARVIFDSTIPYRTIPHTITMTGTWAFIDYGGVSTETVTGISVNTTGSDFFGKKVLFDLTAAANLTAGDLYSVYANNDASAFMFIEAEL</sequence>